<protein>
    <submittedName>
        <fullName evidence="1">IS110 family transposase</fullName>
    </submittedName>
</protein>
<name>A0AC61SCV9_9EURY</name>
<dbReference type="Proteomes" id="UP000315423">
    <property type="component" value="Unassembled WGS sequence"/>
</dbReference>
<evidence type="ECO:0000313" key="1">
    <source>
        <dbReference type="EMBL" id="TKY92392.1"/>
    </source>
</evidence>
<sequence>MDHNIKILIGIDVSKDKQDICIKNNNGNILKRLKIKNTKEDLDKLYTIVDKLKANAGENADAFFGMEATGIYCFPLYSALKRDGCLVKLFNPIQTNGYRKMEIRKTKTDSIDSAIIADMLLYHEPPVSTAFDNLAIYQLRELCRVRQRNVEKRTKCKIQLIRNLDLVWPGYKSIMKSILGKTSMAILKRYSVPSNVAARPFEEIYGMIKKVSRSQIKRKQVQDMYNHTGCILTVPEIDSVISVEIKTLVSEIELYNEQIQALEKTISQLMSQIDSQITTIPGIGNNLGAVILGEIGEVGRFSNVKKLVAFAGLDPIVKSSGNFKNKSGPISKRGSPDLRWALFMAANVARQNDVNLRKYYEKKRNEGKQYY</sequence>
<gene>
    <name evidence="1" type="ORF">C5S46_00900</name>
</gene>
<accession>A0AC61SCV9</accession>
<comment type="caution">
    <text evidence="1">The sequence shown here is derived from an EMBL/GenBank/DDBJ whole genome shotgun (WGS) entry which is preliminary data.</text>
</comment>
<organism evidence="1 2">
    <name type="scientific">Candidatus Methanomarinus sp</name>
    <dbReference type="NCBI Taxonomy" id="3386244"/>
    <lineage>
        <taxon>Archaea</taxon>
        <taxon>Methanobacteriati</taxon>
        <taxon>Methanobacteriota</taxon>
        <taxon>Stenosarchaea group</taxon>
        <taxon>Methanomicrobia</taxon>
        <taxon>Methanosarcinales</taxon>
        <taxon>ANME-2 cluster</taxon>
        <taxon>Candidatus Methanocomedenaceae</taxon>
        <taxon>Candidatus Methanomarinus</taxon>
    </lineage>
</organism>
<evidence type="ECO:0000313" key="2">
    <source>
        <dbReference type="Proteomes" id="UP000315423"/>
    </source>
</evidence>
<reference evidence="1" key="1">
    <citation type="submission" date="2018-09" db="EMBL/GenBank/DDBJ databases">
        <title>A genomic encyclopedia of anaerobic methanotrophic archaea.</title>
        <authorList>
            <person name="Skennerton C.T."/>
            <person name="Chadwick G.L."/>
            <person name="Laso-Perez R."/>
            <person name="Leu A.O."/>
            <person name="Speth D.R."/>
            <person name="Yu H."/>
            <person name="Morgan-Lang C."/>
            <person name="Hatzenpichler R."/>
            <person name="Goudeau D."/>
            <person name="Malmstrom R."/>
            <person name="Woyke T."/>
            <person name="Hallam S."/>
            <person name="Tyson G.W."/>
            <person name="Wegener G."/>
            <person name="Boetius A."/>
            <person name="Orphan V.J."/>
        </authorList>
    </citation>
    <scope>NUCLEOTIDE SEQUENCE</scope>
    <source>
        <strain evidence="1">CONS3730D10UFb2</strain>
    </source>
</reference>
<dbReference type="EMBL" id="QYBA01000029">
    <property type="protein sequence ID" value="TKY92392.1"/>
    <property type="molecule type" value="Genomic_DNA"/>
</dbReference>
<proteinExistence type="predicted"/>